<accession>A0A5N5PLC8</accession>
<reference evidence="1 2" key="1">
    <citation type="submission" date="2019-06" db="EMBL/GenBank/DDBJ databases">
        <title>A chromosome-scale genome assembly of the striped catfish, Pangasianodon hypophthalmus.</title>
        <authorList>
            <person name="Wen M."/>
            <person name="Zahm M."/>
            <person name="Roques C."/>
            <person name="Cabau C."/>
            <person name="Klopp C."/>
            <person name="Donnadieu C."/>
            <person name="Jouanno E."/>
            <person name="Avarre J.-C."/>
            <person name="Campet M."/>
            <person name="Ha T.T.T."/>
            <person name="Dugue R."/>
            <person name="Lampietro C."/>
            <person name="Louis A."/>
            <person name="Herpin A."/>
            <person name="Echchiki A."/>
            <person name="Berthelot C."/>
            <person name="Parey E."/>
            <person name="Roest-Crollius H."/>
            <person name="Braasch I."/>
            <person name="Postlethwait J."/>
            <person name="Bobe J."/>
            <person name="Montfort J."/>
            <person name="Bouchez O."/>
            <person name="Begum T."/>
            <person name="Schartl M."/>
            <person name="Guiguen Y."/>
        </authorList>
    </citation>
    <scope>NUCLEOTIDE SEQUENCE [LARGE SCALE GENOMIC DNA]</scope>
    <source>
        <strain evidence="1 2">Indonesia</strain>
        <tissue evidence="1">Blood</tissue>
    </source>
</reference>
<sequence>MCTHLLERASVCSRASFCPVLLGNGNRTSTRALSNINIQMAEICPALHNLKLQSSSMEVAETLSSQVLRTRGDEKTRDREVVCRIAFEEYLSEWVKIATTRAGHLMGKESLDELLKHPQRFAARYGFSGTKTDELVEELRKTFKDITYGPGPRRSKKRKSRQNQVEQMRRIYLLCKTPDTAAPQAPALRESVHDAERREFWESEVDKLVAWTYSLSFEELDRP</sequence>
<gene>
    <name evidence="1" type="ORF">PHYPO_G00197910</name>
</gene>
<comment type="caution">
    <text evidence="1">The sequence shown here is derived from an EMBL/GenBank/DDBJ whole genome shotgun (WGS) entry which is preliminary data.</text>
</comment>
<organism evidence="1 2">
    <name type="scientific">Pangasianodon hypophthalmus</name>
    <name type="common">Striped catfish</name>
    <name type="synonym">Helicophagus hypophthalmus</name>
    <dbReference type="NCBI Taxonomy" id="310915"/>
    <lineage>
        <taxon>Eukaryota</taxon>
        <taxon>Metazoa</taxon>
        <taxon>Chordata</taxon>
        <taxon>Craniata</taxon>
        <taxon>Vertebrata</taxon>
        <taxon>Euteleostomi</taxon>
        <taxon>Actinopterygii</taxon>
        <taxon>Neopterygii</taxon>
        <taxon>Teleostei</taxon>
        <taxon>Ostariophysi</taxon>
        <taxon>Siluriformes</taxon>
        <taxon>Pangasiidae</taxon>
        <taxon>Pangasianodon</taxon>
    </lineage>
</organism>
<dbReference type="AlphaFoldDB" id="A0A5N5PLC8"/>
<evidence type="ECO:0000313" key="2">
    <source>
        <dbReference type="Proteomes" id="UP000327468"/>
    </source>
</evidence>
<proteinExistence type="predicted"/>
<evidence type="ECO:0000313" key="1">
    <source>
        <dbReference type="EMBL" id="KAB5579696.1"/>
    </source>
</evidence>
<name>A0A5N5PLC8_PANHP</name>
<keyword evidence="2" id="KW-1185">Reference proteome</keyword>
<dbReference type="Proteomes" id="UP000327468">
    <property type="component" value="Chromosome 4"/>
</dbReference>
<protein>
    <submittedName>
        <fullName evidence="1">Uncharacterized protein</fullName>
    </submittedName>
</protein>
<dbReference type="EMBL" id="VFJC01000005">
    <property type="protein sequence ID" value="KAB5579696.1"/>
    <property type="molecule type" value="Genomic_DNA"/>
</dbReference>